<comment type="pathway">
    <text evidence="7">Carbohydrate acid metabolism; 2-dehydro-3-deoxy-D-gluconate degradation; D-glyceraldehyde 3-phosphate and pyruvate from 2-dehydro-3-deoxy-D-gluconate: step 1/2.</text>
</comment>
<dbReference type="eggNOG" id="COG0524">
    <property type="taxonomic scope" value="Bacteria"/>
</dbReference>
<evidence type="ECO:0000256" key="12">
    <source>
        <dbReference type="ARBA" id="ARBA00067931"/>
    </source>
</evidence>
<dbReference type="InterPro" id="IPR011611">
    <property type="entry name" value="PfkB_dom"/>
</dbReference>
<dbReference type="InterPro" id="IPR029056">
    <property type="entry name" value="Ribokinase-like"/>
</dbReference>
<dbReference type="SUPFAM" id="SSF53613">
    <property type="entry name" value="Ribokinase-like"/>
    <property type="match status" value="1"/>
</dbReference>
<feature type="domain" description="Carbohydrate kinase PfkB" evidence="15">
    <location>
        <begin position="26"/>
        <end position="323"/>
    </location>
</feature>
<evidence type="ECO:0000256" key="14">
    <source>
        <dbReference type="ARBA" id="ARBA00080545"/>
    </source>
</evidence>
<dbReference type="GO" id="GO:0005524">
    <property type="term" value="F:ATP binding"/>
    <property type="evidence" value="ECO:0007669"/>
    <property type="project" value="UniProtKB-KW"/>
</dbReference>
<dbReference type="PANTHER" id="PTHR43085:SF15">
    <property type="entry name" value="2-DEHYDRO-3-DEOXYGLUCONOKINASE"/>
    <property type="match status" value="1"/>
</dbReference>
<evidence type="ECO:0000256" key="10">
    <source>
        <dbReference type="ARBA" id="ARBA00054997"/>
    </source>
</evidence>
<dbReference type="EC" id="2.7.1.45" evidence="11"/>
<gene>
    <name evidence="16" type="ordered locus">VVA1388</name>
</gene>
<evidence type="ECO:0000256" key="9">
    <source>
        <dbReference type="ARBA" id="ARBA00050729"/>
    </source>
</evidence>
<comment type="catalytic activity">
    <reaction evidence="9">
        <text>2-dehydro-3-deoxy-D-gluconate + ATP = 2-dehydro-3-deoxy-6-phospho-D-gluconate + ADP + H(+)</text>
        <dbReference type="Rhea" id="RHEA:14797"/>
        <dbReference type="ChEBI" id="CHEBI:15378"/>
        <dbReference type="ChEBI" id="CHEBI:30616"/>
        <dbReference type="ChEBI" id="CHEBI:57569"/>
        <dbReference type="ChEBI" id="CHEBI:57990"/>
        <dbReference type="ChEBI" id="CHEBI:456216"/>
        <dbReference type="EC" id="2.7.1.45"/>
    </reaction>
</comment>
<dbReference type="PROSITE" id="PS00584">
    <property type="entry name" value="PFKB_KINASES_2"/>
    <property type="match status" value="1"/>
</dbReference>
<evidence type="ECO:0000313" key="16">
    <source>
        <dbReference type="EMBL" id="BAC97414.1"/>
    </source>
</evidence>
<dbReference type="GO" id="GO:0042840">
    <property type="term" value="P:D-glucuronate catabolic process"/>
    <property type="evidence" value="ECO:0007669"/>
    <property type="project" value="TreeGrafter"/>
</dbReference>
<keyword evidence="6" id="KW-0119">Carbohydrate metabolism</keyword>
<dbReference type="GO" id="GO:0005829">
    <property type="term" value="C:cytosol"/>
    <property type="evidence" value="ECO:0007669"/>
    <property type="project" value="TreeGrafter"/>
</dbReference>
<keyword evidence="5" id="KW-0067">ATP-binding</keyword>
<evidence type="ECO:0000256" key="4">
    <source>
        <dbReference type="ARBA" id="ARBA00022777"/>
    </source>
</evidence>
<dbReference type="HOGENOM" id="CLU_027634_8_0_6"/>
<evidence type="ECO:0000256" key="2">
    <source>
        <dbReference type="ARBA" id="ARBA00022679"/>
    </source>
</evidence>
<evidence type="ECO:0000256" key="5">
    <source>
        <dbReference type="ARBA" id="ARBA00022840"/>
    </source>
</evidence>
<dbReference type="GO" id="GO:0006974">
    <property type="term" value="P:DNA damage response"/>
    <property type="evidence" value="ECO:0007669"/>
    <property type="project" value="TreeGrafter"/>
</dbReference>
<evidence type="ECO:0000256" key="7">
    <source>
        <dbReference type="ARBA" id="ARBA00043951"/>
    </source>
</evidence>
<dbReference type="InterPro" id="IPR050306">
    <property type="entry name" value="PfkB_Carbo_kinase"/>
</dbReference>
<keyword evidence="4 16" id="KW-0418">Kinase</keyword>
<organism evidence="16 17">
    <name type="scientific">Vibrio vulnificus (strain YJ016)</name>
    <dbReference type="NCBI Taxonomy" id="196600"/>
    <lineage>
        <taxon>Bacteria</taxon>
        <taxon>Pseudomonadati</taxon>
        <taxon>Pseudomonadota</taxon>
        <taxon>Gammaproteobacteria</taxon>
        <taxon>Vibrionales</taxon>
        <taxon>Vibrionaceae</taxon>
        <taxon>Vibrio</taxon>
    </lineage>
</organism>
<keyword evidence="3" id="KW-0547">Nucleotide-binding</keyword>
<evidence type="ECO:0000313" key="17">
    <source>
        <dbReference type="Proteomes" id="UP000002675"/>
    </source>
</evidence>
<dbReference type="FunFam" id="3.40.1190.20:FF:000011">
    <property type="entry name" value="2-dehydro-3-deoxygluconokinase, putative"/>
    <property type="match status" value="1"/>
</dbReference>
<dbReference type="EMBL" id="BA000038">
    <property type="protein sequence ID" value="BAC97414.1"/>
    <property type="molecule type" value="Genomic_DNA"/>
</dbReference>
<dbReference type="CDD" id="cd01166">
    <property type="entry name" value="KdgK"/>
    <property type="match status" value="1"/>
</dbReference>
<dbReference type="PANTHER" id="PTHR43085">
    <property type="entry name" value="HEXOKINASE FAMILY MEMBER"/>
    <property type="match status" value="1"/>
</dbReference>
<dbReference type="AlphaFoldDB" id="Q7MCJ8"/>
<reference evidence="16 17" key="1">
    <citation type="journal article" date="2003" name="Genome Res.">
        <title>Comparative genome analysis of Vibrio vulnificus, a marine pathogen.</title>
        <authorList>
            <person name="Chen C.Y."/>
            <person name="Wu K.M."/>
            <person name="Chang Y.C."/>
            <person name="Chang C.H."/>
            <person name="Tsai H.C."/>
            <person name="Liao T.L."/>
            <person name="Liu Y.M."/>
            <person name="Chen H.J."/>
            <person name="Shen A.B."/>
            <person name="Li J.C."/>
            <person name="Su T.L."/>
            <person name="Shao C.P."/>
            <person name="Lee C.T."/>
            <person name="Hor L.I."/>
            <person name="Tsai S.F."/>
        </authorList>
    </citation>
    <scope>NUCLEOTIDE SEQUENCE [LARGE SCALE GENOMIC DNA]</scope>
    <source>
        <strain evidence="16 17">YJ016</strain>
    </source>
</reference>
<dbReference type="Gene3D" id="3.40.1190.20">
    <property type="match status" value="1"/>
</dbReference>
<evidence type="ECO:0000259" key="15">
    <source>
        <dbReference type="Pfam" id="PF00294"/>
    </source>
</evidence>
<proteinExistence type="inferred from homology"/>
<name>Q7MCJ8_VIBVY</name>
<dbReference type="Proteomes" id="UP000002675">
    <property type="component" value="Chromosome II"/>
</dbReference>
<evidence type="ECO:0000256" key="3">
    <source>
        <dbReference type="ARBA" id="ARBA00022741"/>
    </source>
</evidence>
<comment type="function">
    <text evidence="10">Catalyzes the phosphorylation of 2-keto-3-deoxygluconate (KDG) to produce 2-keto-3-deoxy-6-phosphogluconate (KDPG).</text>
</comment>
<dbReference type="GO" id="GO:0019698">
    <property type="term" value="P:D-galacturonate catabolic process"/>
    <property type="evidence" value="ECO:0007669"/>
    <property type="project" value="TreeGrafter"/>
</dbReference>
<accession>Q7MCJ8</accession>
<evidence type="ECO:0000256" key="11">
    <source>
        <dbReference type="ARBA" id="ARBA00066369"/>
    </source>
</evidence>
<protein>
    <recommendedName>
        <fullName evidence="12">2-dehydro-3-deoxygluconokinase</fullName>
        <ecNumber evidence="11">2.7.1.45</ecNumber>
    </recommendedName>
    <alternativeName>
        <fullName evidence="13">2-keto-3-deoxygluconokinase</fullName>
    </alternativeName>
    <alternativeName>
        <fullName evidence="14">3-deoxy-2-oxo-D-gluconate kinase</fullName>
    </alternativeName>
    <alternativeName>
        <fullName evidence="8">KDG kinase</fullName>
    </alternativeName>
</protein>
<comment type="similarity">
    <text evidence="1">Belongs to the carbohydrate kinase PfkB family.</text>
</comment>
<sequence length="328" mass="36158">MSRGFVAVIIAAITLRRHPMNHINRVAIIGECMVELKKVNGELQQGFGGDTLNTAVYLSRLTQQSGVSTSYVTGLGQDPFSREMLAAWQDEGINTDMVYLSQDKLPGIYAIETADNGERSFFYWRNDSAAKYWLRDRAILTLAKELCQHQMIYLSGISLAILSQDCREALIKLLALCRSDGVKIAFDNNFRPALWSNVADAQAFYQQILQVTDMAFLTFDDEMLLWGDTHEDQAIERTKGFGVSEIVIKRGGDECFVVTEAGRHAVAPLKIDHVVDTTAAGDSFSAGYLAKRILGGDCQQAAVAGHTVAGHVIQHRGAIIPREAMPTI</sequence>
<dbReference type="KEGG" id="vvy:VVA1388"/>
<dbReference type="InterPro" id="IPR002173">
    <property type="entry name" value="Carboh/pur_kinase_PfkB_CS"/>
</dbReference>
<dbReference type="STRING" id="672.VV93_v1c42970"/>
<evidence type="ECO:0000256" key="8">
    <source>
        <dbReference type="ARBA" id="ARBA00044254"/>
    </source>
</evidence>
<dbReference type="Pfam" id="PF00294">
    <property type="entry name" value="PfkB"/>
    <property type="match status" value="1"/>
</dbReference>
<keyword evidence="2" id="KW-0808">Transferase</keyword>
<evidence type="ECO:0000256" key="6">
    <source>
        <dbReference type="ARBA" id="ARBA00023277"/>
    </source>
</evidence>
<evidence type="ECO:0000256" key="1">
    <source>
        <dbReference type="ARBA" id="ARBA00010688"/>
    </source>
</evidence>
<evidence type="ECO:0000256" key="13">
    <source>
        <dbReference type="ARBA" id="ARBA00075711"/>
    </source>
</evidence>
<dbReference type="GO" id="GO:0008673">
    <property type="term" value="F:2-dehydro-3-deoxygluconokinase activity"/>
    <property type="evidence" value="ECO:0007669"/>
    <property type="project" value="UniProtKB-EC"/>
</dbReference>